<keyword evidence="5" id="KW-1185">Reference proteome</keyword>
<dbReference type="AlphaFoldDB" id="K2HEJ2"/>
<dbReference type="PATRIC" id="fig|1231392.3.peg.997"/>
<dbReference type="GO" id="GO:0008484">
    <property type="term" value="F:sulfuric ester hydrolase activity"/>
    <property type="evidence" value="ECO:0007669"/>
    <property type="project" value="TreeGrafter"/>
</dbReference>
<dbReference type="PANTHER" id="PTHR45953:SF1">
    <property type="entry name" value="IDURONATE 2-SULFATASE"/>
    <property type="match status" value="1"/>
</dbReference>
<dbReference type="Proteomes" id="UP000006765">
    <property type="component" value="Unassembled WGS sequence"/>
</dbReference>
<comment type="caution">
    <text evidence="4">The sequence shown here is derived from an EMBL/GenBank/DDBJ whole genome shotgun (WGS) entry which is preliminary data.</text>
</comment>
<dbReference type="STRING" id="1231392.OCGS_0992"/>
<proteinExistence type="predicted"/>
<feature type="domain" description="N-sulphoglucosamine sulphohydrolase C-terminal" evidence="3">
    <location>
        <begin position="12"/>
        <end position="138"/>
    </location>
</feature>
<accession>K2HEJ2</accession>
<dbReference type="GO" id="GO:0046872">
    <property type="term" value="F:metal ion binding"/>
    <property type="evidence" value="ECO:0007669"/>
    <property type="project" value="UniProtKB-KW"/>
</dbReference>
<evidence type="ECO:0000313" key="4">
    <source>
        <dbReference type="EMBL" id="EKE44957.1"/>
    </source>
</evidence>
<evidence type="ECO:0000256" key="2">
    <source>
        <dbReference type="ARBA" id="ARBA00022801"/>
    </source>
</evidence>
<reference evidence="4 5" key="1">
    <citation type="journal article" date="2012" name="J. Bacteriol.">
        <title>Draft Genome Sequence of Oceaniovalibus guishaninsula JLT2003T.</title>
        <authorList>
            <person name="Tang K."/>
            <person name="Liu K."/>
            <person name="Jiao N."/>
        </authorList>
    </citation>
    <scope>NUCLEOTIDE SEQUENCE [LARGE SCALE GENOMIC DNA]</scope>
    <source>
        <strain evidence="4 5">JLT2003</strain>
    </source>
</reference>
<evidence type="ECO:0000313" key="5">
    <source>
        <dbReference type="Proteomes" id="UP000006765"/>
    </source>
</evidence>
<dbReference type="SUPFAM" id="SSF53649">
    <property type="entry name" value="Alkaline phosphatase-like"/>
    <property type="match status" value="1"/>
</dbReference>
<dbReference type="GO" id="GO:0005737">
    <property type="term" value="C:cytoplasm"/>
    <property type="evidence" value="ECO:0007669"/>
    <property type="project" value="TreeGrafter"/>
</dbReference>
<dbReference type="Pfam" id="PF16347">
    <property type="entry name" value="SGSH_C"/>
    <property type="match status" value="1"/>
</dbReference>
<protein>
    <submittedName>
        <fullName evidence="4">Sulfatase family protein 8</fullName>
    </submittedName>
</protein>
<dbReference type="Gene3D" id="3.40.720.10">
    <property type="entry name" value="Alkaline Phosphatase, subunit A"/>
    <property type="match status" value="1"/>
</dbReference>
<dbReference type="InterPro" id="IPR017850">
    <property type="entry name" value="Alkaline_phosphatase_core_sf"/>
</dbReference>
<sequence length="187" mass="21249">MVDPDPRADATRGRVNGNLVEAIDLVPTFIEASGGTVPDHILEGHSLMPLVHGATDWPRDIAVSEYDFAFREARTLLGTAIRDSRAVMVLDGRWKLVHVTGFRPMLYDLETDPREFVDLGDDPAREATRKRLGNEVLRWTERLRTRTTMTDARVERLTEIEKDEGIWIGFWDEADMERAMTSPKGRS</sequence>
<keyword evidence="2" id="KW-0378">Hydrolase</keyword>
<evidence type="ECO:0000256" key="1">
    <source>
        <dbReference type="ARBA" id="ARBA00022723"/>
    </source>
</evidence>
<gene>
    <name evidence="4" type="ORF">OCGS_0992</name>
</gene>
<dbReference type="PANTHER" id="PTHR45953">
    <property type="entry name" value="IDURONATE 2-SULFATASE"/>
    <property type="match status" value="1"/>
</dbReference>
<organism evidence="4 5">
    <name type="scientific">Oceaniovalibus guishaninsula JLT2003</name>
    <dbReference type="NCBI Taxonomy" id="1231392"/>
    <lineage>
        <taxon>Bacteria</taxon>
        <taxon>Pseudomonadati</taxon>
        <taxon>Pseudomonadota</taxon>
        <taxon>Alphaproteobacteria</taxon>
        <taxon>Rhodobacterales</taxon>
        <taxon>Roseobacteraceae</taxon>
        <taxon>Oceaniovalibus</taxon>
    </lineage>
</organism>
<evidence type="ECO:0000259" key="3">
    <source>
        <dbReference type="Pfam" id="PF16347"/>
    </source>
</evidence>
<keyword evidence="1" id="KW-0479">Metal-binding</keyword>
<dbReference type="EMBL" id="AMGO01000012">
    <property type="protein sequence ID" value="EKE44957.1"/>
    <property type="molecule type" value="Genomic_DNA"/>
</dbReference>
<dbReference type="InterPro" id="IPR032506">
    <property type="entry name" value="SGSH_C"/>
</dbReference>
<dbReference type="eggNOG" id="COG3119">
    <property type="taxonomic scope" value="Bacteria"/>
</dbReference>
<name>K2HEJ2_9RHOB</name>